<organism evidence="11 12">
    <name type="scientific">Kwoniella mangroviensis CBS 10435</name>
    <dbReference type="NCBI Taxonomy" id="1331196"/>
    <lineage>
        <taxon>Eukaryota</taxon>
        <taxon>Fungi</taxon>
        <taxon>Dikarya</taxon>
        <taxon>Basidiomycota</taxon>
        <taxon>Agaricomycotina</taxon>
        <taxon>Tremellomycetes</taxon>
        <taxon>Tremellales</taxon>
        <taxon>Cryptococcaceae</taxon>
        <taxon>Kwoniella</taxon>
    </lineage>
</organism>
<gene>
    <name evidence="11" type="ORF">L486_08283</name>
</gene>
<name>A0A1B9IFF0_9TREE</name>
<keyword evidence="4 9" id="KW-0812">Transmembrane</keyword>
<dbReference type="Pfam" id="PF00083">
    <property type="entry name" value="Sugar_tr"/>
    <property type="match status" value="1"/>
</dbReference>
<evidence type="ECO:0000256" key="1">
    <source>
        <dbReference type="ARBA" id="ARBA00004141"/>
    </source>
</evidence>
<dbReference type="STRING" id="1331196.A0A1B9IFF0"/>
<dbReference type="Gene3D" id="1.20.1250.20">
    <property type="entry name" value="MFS general substrate transporter like domains"/>
    <property type="match status" value="1"/>
</dbReference>
<feature type="transmembrane region" description="Helical" evidence="9">
    <location>
        <begin position="209"/>
        <end position="226"/>
    </location>
</feature>
<feature type="transmembrane region" description="Helical" evidence="9">
    <location>
        <begin position="238"/>
        <end position="261"/>
    </location>
</feature>
<dbReference type="EMBL" id="KV700092">
    <property type="protein sequence ID" value="OCF54369.1"/>
    <property type="molecule type" value="Genomic_DNA"/>
</dbReference>
<evidence type="ECO:0000313" key="12">
    <source>
        <dbReference type="Proteomes" id="UP000092583"/>
    </source>
</evidence>
<evidence type="ECO:0000256" key="9">
    <source>
        <dbReference type="SAM" id="Phobius"/>
    </source>
</evidence>
<evidence type="ECO:0000313" key="11">
    <source>
        <dbReference type="EMBL" id="OCF54369.1"/>
    </source>
</evidence>
<evidence type="ECO:0000256" key="7">
    <source>
        <dbReference type="ARBA" id="ARBA00049119"/>
    </source>
</evidence>
<dbReference type="GO" id="GO:0016020">
    <property type="term" value="C:membrane"/>
    <property type="evidence" value="ECO:0007669"/>
    <property type="project" value="UniProtKB-SubCell"/>
</dbReference>
<sequence length="560" mass="61283">MSNTIVNDASGSKSYDNDTKDGARTPTTHEVPSIENNADALFKISPLYRILPYGYSRKRMITRGGAKFMSAVSLLMGGLTLYVSAYNLSSYGSVSTNAALDAMLNTSDTTISSRLLAAKQGGITSINSFGMIVGALAGGWLTTSLGRTKSISTALAIGCFGMALQTASQNLTWFLISRFITGFGIGMSDSTVPTWIAEISATAVRGGSIALELSFAGIGIASAYWLGYGLSFSSNLQLGWRFIIAYPLVVYLPVCIFFSFLPESPRWLVSVGMFEEAEYVLSHLRKEDSSQELKDIIAYCEMQRQNNAQHGYLAMLFKRDHENTRRRAWLTILLQFMATFFLAYGIVVAYASTVLGFAGYSAHKTTILVGCNAINYPLWFYVGVSLTDRVGRRALFIAGSTGAGVLMMILGALSKYIIRQNGNASSAAGSALVACVFLYAAFHGFSWACVGWVYPVEIFPQATRSRGGALSIASFSTGFTLLTMIAPYMFTSINENVFFVFGSLTLLSVPIVYCFYPETRQRTLEDIYHLFTGPIFVWQAEKHYQNVLERQRQEGEVLAA</sequence>
<dbReference type="InterPro" id="IPR020846">
    <property type="entry name" value="MFS_dom"/>
</dbReference>
<evidence type="ECO:0000256" key="3">
    <source>
        <dbReference type="ARBA" id="ARBA00022448"/>
    </source>
</evidence>
<keyword evidence="5 9" id="KW-1133">Transmembrane helix</keyword>
<feature type="region of interest" description="Disordered" evidence="8">
    <location>
        <begin position="1"/>
        <end position="31"/>
    </location>
</feature>
<protein>
    <recommendedName>
        <fullName evidence="10">Major facilitator superfamily (MFS) profile domain-containing protein</fullName>
    </recommendedName>
</protein>
<comment type="similarity">
    <text evidence="2">Belongs to the major facilitator superfamily. Sugar transporter (TC 2.A.1.1) family.</text>
</comment>
<evidence type="ECO:0000256" key="5">
    <source>
        <dbReference type="ARBA" id="ARBA00022989"/>
    </source>
</evidence>
<evidence type="ECO:0000259" key="10">
    <source>
        <dbReference type="PROSITE" id="PS50850"/>
    </source>
</evidence>
<dbReference type="AlphaFoldDB" id="A0A1B9IFF0"/>
<dbReference type="SUPFAM" id="SSF103473">
    <property type="entry name" value="MFS general substrate transporter"/>
    <property type="match status" value="1"/>
</dbReference>
<dbReference type="PRINTS" id="PR00171">
    <property type="entry name" value="SUGRTRNSPORT"/>
</dbReference>
<feature type="transmembrane region" description="Helical" evidence="9">
    <location>
        <begin position="430"/>
        <end position="456"/>
    </location>
</feature>
<evidence type="ECO:0000256" key="2">
    <source>
        <dbReference type="ARBA" id="ARBA00010992"/>
    </source>
</evidence>
<feature type="transmembrane region" description="Helical" evidence="9">
    <location>
        <begin position="468"/>
        <end position="490"/>
    </location>
</feature>
<keyword evidence="3" id="KW-0813">Transport</keyword>
<proteinExistence type="inferred from homology"/>
<dbReference type="GO" id="GO:0005351">
    <property type="term" value="F:carbohydrate:proton symporter activity"/>
    <property type="evidence" value="ECO:0007669"/>
    <property type="project" value="TreeGrafter"/>
</dbReference>
<feature type="transmembrane region" description="Helical" evidence="9">
    <location>
        <begin position="66"/>
        <end position="85"/>
    </location>
</feature>
<feature type="domain" description="Major facilitator superfamily (MFS) profile" evidence="10">
    <location>
        <begin position="73"/>
        <end position="520"/>
    </location>
</feature>
<dbReference type="InterPro" id="IPR005828">
    <property type="entry name" value="MFS_sugar_transport-like"/>
</dbReference>
<dbReference type="OrthoDB" id="2544694at2759"/>
<accession>A0A1B9IFF0</accession>
<dbReference type="PANTHER" id="PTHR48022:SF78">
    <property type="entry name" value="MONOSACCHARIDE TRANSPORTER, PUTATIVE (AFU_ORTHOLOGUE AFUA_2G02110)-RELATED"/>
    <property type="match status" value="1"/>
</dbReference>
<feature type="compositionally biased region" description="Polar residues" evidence="8">
    <location>
        <begin position="1"/>
        <end position="14"/>
    </location>
</feature>
<evidence type="ECO:0000256" key="6">
    <source>
        <dbReference type="ARBA" id="ARBA00023136"/>
    </source>
</evidence>
<evidence type="ECO:0000256" key="8">
    <source>
        <dbReference type="SAM" id="MobiDB-lite"/>
    </source>
</evidence>
<reference evidence="11 12" key="1">
    <citation type="submission" date="2013-07" db="EMBL/GenBank/DDBJ databases">
        <title>The Genome Sequence of Kwoniella mangroviensis CBS10435.</title>
        <authorList>
            <consortium name="The Broad Institute Genome Sequencing Platform"/>
            <person name="Cuomo C."/>
            <person name="Litvintseva A."/>
            <person name="Chen Y."/>
            <person name="Heitman J."/>
            <person name="Sun S."/>
            <person name="Springer D."/>
            <person name="Dromer F."/>
            <person name="Young S.K."/>
            <person name="Zeng Q."/>
            <person name="Gargeya S."/>
            <person name="Fitzgerald M."/>
            <person name="Abouelleil A."/>
            <person name="Alvarado L."/>
            <person name="Berlin A.M."/>
            <person name="Chapman S.B."/>
            <person name="Dewar J."/>
            <person name="Goldberg J."/>
            <person name="Griggs A."/>
            <person name="Gujja S."/>
            <person name="Hansen M."/>
            <person name="Howarth C."/>
            <person name="Imamovic A."/>
            <person name="Larimer J."/>
            <person name="McCowan C."/>
            <person name="Murphy C."/>
            <person name="Pearson M."/>
            <person name="Priest M."/>
            <person name="Roberts A."/>
            <person name="Saif S."/>
            <person name="Shea T."/>
            <person name="Sykes S."/>
            <person name="Wortman J."/>
            <person name="Nusbaum C."/>
            <person name="Birren B."/>
        </authorList>
    </citation>
    <scope>NUCLEOTIDE SEQUENCE [LARGE SCALE GENOMIC DNA]</scope>
    <source>
        <strain evidence="11 12">CBS 10435</strain>
    </source>
</reference>
<feature type="transmembrane region" description="Helical" evidence="9">
    <location>
        <begin position="122"/>
        <end position="143"/>
    </location>
</feature>
<reference evidence="12" key="2">
    <citation type="submission" date="2013-12" db="EMBL/GenBank/DDBJ databases">
        <title>Evolution of pathogenesis and genome organization in the Tremellales.</title>
        <authorList>
            <person name="Cuomo C."/>
            <person name="Litvintseva A."/>
            <person name="Heitman J."/>
            <person name="Chen Y."/>
            <person name="Sun S."/>
            <person name="Springer D."/>
            <person name="Dromer F."/>
            <person name="Young S."/>
            <person name="Zeng Q."/>
            <person name="Chapman S."/>
            <person name="Gujja S."/>
            <person name="Saif S."/>
            <person name="Birren B."/>
        </authorList>
    </citation>
    <scope>NUCLEOTIDE SEQUENCE [LARGE SCALE GENOMIC DNA]</scope>
    <source>
        <strain evidence="12">CBS 10435</strain>
    </source>
</reference>
<feature type="transmembrane region" description="Helical" evidence="9">
    <location>
        <begin position="394"/>
        <end position="418"/>
    </location>
</feature>
<dbReference type="PANTHER" id="PTHR48022">
    <property type="entry name" value="PLASTIDIC GLUCOSE TRANSPORTER 4"/>
    <property type="match status" value="1"/>
</dbReference>
<dbReference type="InterPro" id="IPR003663">
    <property type="entry name" value="Sugar/inositol_transpt"/>
</dbReference>
<feature type="transmembrane region" description="Helical" evidence="9">
    <location>
        <begin position="362"/>
        <end position="382"/>
    </location>
</feature>
<comment type="subcellular location">
    <subcellularLocation>
        <location evidence="1">Membrane</location>
        <topology evidence="1">Multi-pass membrane protein</topology>
    </subcellularLocation>
</comment>
<dbReference type="InterPro" id="IPR036259">
    <property type="entry name" value="MFS_trans_sf"/>
</dbReference>
<dbReference type="InterPro" id="IPR050360">
    <property type="entry name" value="MFS_Sugar_Transporters"/>
</dbReference>
<feature type="transmembrane region" description="Helical" evidence="9">
    <location>
        <begin position="496"/>
        <end position="516"/>
    </location>
</feature>
<comment type="catalytic activity">
    <reaction evidence="7">
        <text>myo-inositol(out) + H(+)(out) = myo-inositol(in) + H(+)(in)</text>
        <dbReference type="Rhea" id="RHEA:60364"/>
        <dbReference type="ChEBI" id="CHEBI:15378"/>
        <dbReference type="ChEBI" id="CHEBI:17268"/>
    </reaction>
</comment>
<feature type="transmembrane region" description="Helical" evidence="9">
    <location>
        <begin position="328"/>
        <end position="350"/>
    </location>
</feature>
<dbReference type="PROSITE" id="PS50850">
    <property type="entry name" value="MFS"/>
    <property type="match status" value="1"/>
</dbReference>
<keyword evidence="12" id="KW-1185">Reference proteome</keyword>
<evidence type="ECO:0000256" key="4">
    <source>
        <dbReference type="ARBA" id="ARBA00022692"/>
    </source>
</evidence>
<dbReference type="Proteomes" id="UP000092583">
    <property type="component" value="Unassembled WGS sequence"/>
</dbReference>
<keyword evidence="6 9" id="KW-0472">Membrane</keyword>